<keyword evidence="2" id="KW-0472">Membrane</keyword>
<proteinExistence type="predicted"/>
<evidence type="ECO:0000256" key="1">
    <source>
        <dbReference type="SAM" id="MobiDB-lite"/>
    </source>
</evidence>
<reference evidence="3 5" key="1">
    <citation type="journal article" date="2012" name="Nature">
        <title>Algal genomes reveal evolutionary mosaicism and the fate of nucleomorphs.</title>
        <authorList>
            <consortium name="DOE Joint Genome Institute"/>
            <person name="Curtis B.A."/>
            <person name="Tanifuji G."/>
            <person name="Burki F."/>
            <person name="Gruber A."/>
            <person name="Irimia M."/>
            <person name="Maruyama S."/>
            <person name="Arias M.C."/>
            <person name="Ball S.G."/>
            <person name="Gile G.H."/>
            <person name="Hirakawa Y."/>
            <person name="Hopkins J.F."/>
            <person name="Kuo A."/>
            <person name="Rensing S.A."/>
            <person name="Schmutz J."/>
            <person name="Symeonidi A."/>
            <person name="Elias M."/>
            <person name="Eveleigh R.J."/>
            <person name="Herman E.K."/>
            <person name="Klute M.J."/>
            <person name="Nakayama T."/>
            <person name="Obornik M."/>
            <person name="Reyes-Prieto A."/>
            <person name="Armbrust E.V."/>
            <person name="Aves S.J."/>
            <person name="Beiko R.G."/>
            <person name="Coutinho P."/>
            <person name="Dacks J.B."/>
            <person name="Durnford D.G."/>
            <person name="Fast N.M."/>
            <person name="Green B.R."/>
            <person name="Grisdale C.J."/>
            <person name="Hempel F."/>
            <person name="Henrissat B."/>
            <person name="Hoppner M.P."/>
            <person name="Ishida K."/>
            <person name="Kim E."/>
            <person name="Koreny L."/>
            <person name="Kroth P.G."/>
            <person name="Liu Y."/>
            <person name="Malik S.B."/>
            <person name="Maier U.G."/>
            <person name="McRose D."/>
            <person name="Mock T."/>
            <person name="Neilson J.A."/>
            <person name="Onodera N.T."/>
            <person name="Poole A.M."/>
            <person name="Pritham E.J."/>
            <person name="Richards T.A."/>
            <person name="Rocap G."/>
            <person name="Roy S.W."/>
            <person name="Sarai C."/>
            <person name="Schaack S."/>
            <person name="Shirato S."/>
            <person name="Slamovits C.H."/>
            <person name="Spencer D.F."/>
            <person name="Suzuki S."/>
            <person name="Worden A.Z."/>
            <person name="Zauner S."/>
            <person name="Barry K."/>
            <person name="Bell C."/>
            <person name="Bharti A.K."/>
            <person name="Crow J.A."/>
            <person name="Grimwood J."/>
            <person name="Kramer R."/>
            <person name="Lindquist E."/>
            <person name="Lucas S."/>
            <person name="Salamov A."/>
            <person name="McFadden G.I."/>
            <person name="Lane C.E."/>
            <person name="Keeling P.J."/>
            <person name="Gray M.W."/>
            <person name="Grigoriev I.V."/>
            <person name="Archibald J.M."/>
        </authorList>
    </citation>
    <scope>NUCLEOTIDE SEQUENCE</scope>
    <source>
        <strain evidence="3 5">CCMP2712</strain>
    </source>
</reference>
<dbReference type="EnsemblProtists" id="EKX37534">
    <property type="protein sequence ID" value="EKX37534"/>
    <property type="gene ID" value="GUITHDRAFT_116342"/>
</dbReference>
<keyword evidence="5" id="KW-1185">Reference proteome</keyword>
<dbReference type="Proteomes" id="UP000011087">
    <property type="component" value="Unassembled WGS sequence"/>
</dbReference>
<evidence type="ECO:0000313" key="3">
    <source>
        <dbReference type="EMBL" id="EKX37534.1"/>
    </source>
</evidence>
<reference evidence="5" key="2">
    <citation type="submission" date="2012-11" db="EMBL/GenBank/DDBJ databases">
        <authorList>
            <person name="Kuo A."/>
            <person name="Curtis B.A."/>
            <person name="Tanifuji G."/>
            <person name="Burki F."/>
            <person name="Gruber A."/>
            <person name="Irimia M."/>
            <person name="Maruyama S."/>
            <person name="Arias M.C."/>
            <person name="Ball S.G."/>
            <person name="Gile G.H."/>
            <person name="Hirakawa Y."/>
            <person name="Hopkins J.F."/>
            <person name="Rensing S.A."/>
            <person name="Schmutz J."/>
            <person name="Symeonidi A."/>
            <person name="Elias M."/>
            <person name="Eveleigh R.J."/>
            <person name="Herman E.K."/>
            <person name="Klute M.J."/>
            <person name="Nakayama T."/>
            <person name="Obornik M."/>
            <person name="Reyes-Prieto A."/>
            <person name="Armbrust E.V."/>
            <person name="Aves S.J."/>
            <person name="Beiko R.G."/>
            <person name="Coutinho P."/>
            <person name="Dacks J.B."/>
            <person name="Durnford D.G."/>
            <person name="Fast N.M."/>
            <person name="Green B.R."/>
            <person name="Grisdale C."/>
            <person name="Hempe F."/>
            <person name="Henrissat B."/>
            <person name="Hoppner M.P."/>
            <person name="Ishida K.-I."/>
            <person name="Kim E."/>
            <person name="Koreny L."/>
            <person name="Kroth P.G."/>
            <person name="Liu Y."/>
            <person name="Malik S.-B."/>
            <person name="Maier U.G."/>
            <person name="McRose D."/>
            <person name="Mock T."/>
            <person name="Neilson J.A."/>
            <person name="Onodera N.T."/>
            <person name="Poole A.M."/>
            <person name="Pritham E.J."/>
            <person name="Richards T.A."/>
            <person name="Rocap G."/>
            <person name="Roy S.W."/>
            <person name="Sarai C."/>
            <person name="Schaack S."/>
            <person name="Shirato S."/>
            <person name="Slamovits C.H."/>
            <person name="Spencer D.F."/>
            <person name="Suzuki S."/>
            <person name="Worden A.Z."/>
            <person name="Zauner S."/>
            <person name="Barry K."/>
            <person name="Bell C."/>
            <person name="Bharti A.K."/>
            <person name="Crow J.A."/>
            <person name="Grimwood J."/>
            <person name="Kramer R."/>
            <person name="Lindquist E."/>
            <person name="Lucas S."/>
            <person name="Salamov A."/>
            <person name="McFadden G.I."/>
            <person name="Lane C.E."/>
            <person name="Keeling P.J."/>
            <person name="Gray M.W."/>
            <person name="Grigoriev I.V."/>
            <person name="Archibald J.M."/>
        </authorList>
    </citation>
    <scope>NUCLEOTIDE SEQUENCE</scope>
    <source>
        <strain evidence="5">CCMP2712</strain>
    </source>
</reference>
<name>L1INS0_GUITC</name>
<dbReference type="AlphaFoldDB" id="L1INS0"/>
<sequence length="244" mass="26644">MDDGEEDIRASPALHPGKLTTDTAPPPLADEVSPAVPPCCVLPRLLQFATFLRSSWTGLNHLVLQVREDFSKDSAHNVIQSYVWRTGQYCAGVLSASSEYLRRRCLDLMELARSGGSELLSLITSLDYQDLYPFSRSFLLGSLGLLCIGTSSHPNWGDLSTEPVITAFASQGVLLSISYNRFPTIDRSATGVKLTTYCSMLALLTWAHGRLFKASKRAKMPFGSVLRMMAGVMFITVGAAMITS</sequence>
<evidence type="ECO:0000313" key="5">
    <source>
        <dbReference type="Proteomes" id="UP000011087"/>
    </source>
</evidence>
<reference evidence="4" key="3">
    <citation type="submission" date="2016-03" db="UniProtKB">
        <authorList>
            <consortium name="EnsemblProtists"/>
        </authorList>
    </citation>
    <scope>IDENTIFICATION</scope>
</reference>
<organism evidence="3">
    <name type="scientific">Guillardia theta (strain CCMP2712)</name>
    <name type="common">Cryptophyte</name>
    <dbReference type="NCBI Taxonomy" id="905079"/>
    <lineage>
        <taxon>Eukaryota</taxon>
        <taxon>Cryptophyceae</taxon>
        <taxon>Pyrenomonadales</taxon>
        <taxon>Geminigeraceae</taxon>
        <taxon>Guillardia</taxon>
    </lineage>
</organism>
<accession>L1INS0</accession>
<dbReference type="GeneID" id="17294222"/>
<evidence type="ECO:0000313" key="4">
    <source>
        <dbReference type="EnsemblProtists" id="EKX37534"/>
    </source>
</evidence>
<feature type="transmembrane region" description="Helical" evidence="2">
    <location>
        <begin position="224"/>
        <end position="242"/>
    </location>
</feature>
<feature type="region of interest" description="Disordered" evidence="1">
    <location>
        <begin position="1"/>
        <end position="30"/>
    </location>
</feature>
<protein>
    <submittedName>
        <fullName evidence="3 4">Uncharacterized protein</fullName>
    </submittedName>
</protein>
<gene>
    <name evidence="3" type="ORF">GUITHDRAFT_116342</name>
</gene>
<dbReference type="PaxDb" id="55529-EKX37534"/>
<keyword evidence="2" id="KW-0812">Transmembrane</keyword>
<evidence type="ECO:0000256" key="2">
    <source>
        <dbReference type="SAM" id="Phobius"/>
    </source>
</evidence>
<dbReference type="EMBL" id="JH993058">
    <property type="protein sequence ID" value="EKX37534.1"/>
    <property type="molecule type" value="Genomic_DNA"/>
</dbReference>
<dbReference type="HOGENOM" id="CLU_1139852_0_0_1"/>
<dbReference type="KEGG" id="gtt:GUITHDRAFT_116342"/>
<dbReference type="RefSeq" id="XP_005824514.1">
    <property type="nucleotide sequence ID" value="XM_005824457.1"/>
</dbReference>
<keyword evidence="2" id="KW-1133">Transmembrane helix</keyword>